<feature type="transmembrane region" description="Helical" evidence="9">
    <location>
        <begin position="186"/>
        <end position="208"/>
    </location>
</feature>
<dbReference type="SMART" id="SM01190">
    <property type="entry name" value="EMP24_GP25L"/>
    <property type="match status" value="1"/>
</dbReference>
<accession>A0A9Q0M2E5</accession>
<comment type="similarity">
    <text evidence="2 8">Belongs to the EMP24/GP25L family.</text>
</comment>
<evidence type="ECO:0000313" key="12">
    <source>
        <dbReference type="Proteomes" id="UP001142055"/>
    </source>
</evidence>
<keyword evidence="5" id="KW-0732">Signal</keyword>
<evidence type="ECO:0000256" key="6">
    <source>
        <dbReference type="ARBA" id="ARBA00022989"/>
    </source>
</evidence>
<evidence type="ECO:0000256" key="8">
    <source>
        <dbReference type="RuleBase" id="RU003827"/>
    </source>
</evidence>
<dbReference type="AlphaFoldDB" id="A0A9Q0M2E5"/>
<evidence type="ECO:0000256" key="9">
    <source>
        <dbReference type="SAM" id="Phobius"/>
    </source>
</evidence>
<keyword evidence="3" id="KW-0217">Developmental protein</keyword>
<keyword evidence="6 9" id="KW-1133">Transmembrane helix</keyword>
<evidence type="ECO:0000256" key="1">
    <source>
        <dbReference type="ARBA" id="ARBA00004479"/>
    </source>
</evidence>
<dbReference type="Proteomes" id="UP001142055">
    <property type="component" value="Chromosome 3"/>
</dbReference>
<dbReference type="EMBL" id="JAPWDV010000003">
    <property type="protein sequence ID" value="KAJ6217890.1"/>
    <property type="molecule type" value="Genomic_DNA"/>
</dbReference>
<evidence type="ECO:0000313" key="11">
    <source>
        <dbReference type="EMBL" id="KAJ6217890.1"/>
    </source>
</evidence>
<evidence type="ECO:0000256" key="5">
    <source>
        <dbReference type="ARBA" id="ARBA00022729"/>
    </source>
</evidence>
<proteinExistence type="inferred from homology"/>
<dbReference type="GO" id="GO:0016020">
    <property type="term" value="C:membrane"/>
    <property type="evidence" value="ECO:0007669"/>
    <property type="project" value="UniProtKB-SubCell"/>
</dbReference>
<reference evidence="11" key="1">
    <citation type="submission" date="2022-12" db="EMBL/GenBank/DDBJ databases">
        <title>Genome assemblies of Blomia tropicalis.</title>
        <authorList>
            <person name="Cui Y."/>
        </authorList>
    </citation>
    <scope>NUCLEOTIDE SEQUENCE</scope>
    <source>
        <tissue evidence="11">Adult mites</tissue>
    </source>
</reference>
<sequence>MNLNSGGHKMANLNLIVNLMFIICLMPLSIQCLRFHLQPNTKRCLKEEMRKDVLVTGDYQLSDSPGVRTDLLITDTKGHTALSRESIDKGKFAVNSDEDDIFDFCFISYLQTGHSMPAAREVHLEMKHGVETKNYEQLASVGKLKPMEMELQKLEDLSASIVSDFNYMKKREQEMRDTNESTNNRIFYLSIFSMLCLLGLAIWQVIYLRQFFKAKKLID</sequence>
<evidence type="ECO:0000256" key="3">
    <source>
        <dbReference type="ARBA" id="ARBA00022473"/>
    </source>
</evidence>
<dbReference type="OrthoDB" id="759142at2759"/>
<evidence type="ECO:0000256" key="2">
    <source>
        <dbReference type="ARBA" id="ARBA00007104"/>
    </source>
</evidence>
<keyword evidence="4 8" id="KW-0812">Transmembrane</keyword>
<evidence type="ECO:0000256" key="4">
    <source>
        <dbReference type="ARBA" id="ARBA00022692"/>
    </source>
</evidence>
<dbReference type="InterPro" id="IPR009038">
    <property type="entry name" value="GOLD_dom"/>
</dbReference>
<organism evidence="11 12">
    <name type="scientific">Blomia tropicalis</name>
    <name type="common">Mite</name>
    <dbReference type="NCBI Taxonomy" id="40697"/>
    <lineage>
        <taxon>Eukaryota</taxon>
        <taxon>Metazoa</taxon>
        <taxon>Ecdysozoa</taxon>
        <taxon>Arthropoda</taxon>
        <taxon>Chelicerata</taxon>
        <taxon>Arachnida</taxon>
        <taxon>Acari</taxon>
        <taxon>Acariformes</taxon>
        <taxon>Sarcoptiformes</taxon>
        <taxon>Astigmata</taxon>
        <taxon>Glycyphagoidea</taxon>
        <taxon>Echimyopodidae</taxon>
        <taxon>Blomia</taxon>
    </lineage>
</organism>
<gene>
    <name evidence="11" type="ORF">RDWZM_009047</name>
</gene>
<dbReference type="OMA" id="DVFEACF"/>
<comment type="subcellular location">
    <subcellularLocation>
        <location evidence="1 8">Membrane</location>
        <topology evidence="1 8">Single-pass type I membrane protein</topology>
    </subcellularLocation>
</comment>
<keyword evidence="12" id="KW-1185">Reference proteome</keyword>
<protein>
    <recommendedName>
        <fullName evidence="10">GOLD domain-containing protein</fullName>
    </recommendedName>
</protein>
<dbReference type="Pfam" id="PF01105">
    <property type="entry name" value="EMP24_GP25L"/>
    <property type="match status" value="1"/>
</dbReference>
<dbReference type="PANTHER" id="PTHR22811">
    <property type="entry name" value="TRANSMEMBRANE EMP24 DOMAIN-CONTAINING PROTEIN"/>
    <property type="match status" value="1"/>
</dbReference>
<feature type="domain" description="GOLD" evidence="10">
    <location>
        <begin position="42"/>
        <end position="128"/>
    </location>
</feature>
<name>A0A9Q0M2E5_BLOTA</name>
<dbReference type="InterPro" id="IPR015720">
    <property type="entry name" value="Emp24-like"/>
</dbReference>
<evidence type="ECO:0000259" key="10">
    <source>
        <dbReference type="PROSITE" id="PS50866"/>
    </source>
</evidence>
<evidence type="ECO:0000256" key="7">
    <source>
        <dbReference type="ARBA" id="ARBA00023136"/>
    </source>
</evidence>
<comment type="caution">
    <text evidence="11">The sequence shown here is derived from an EMBL/GenBank/DDBJ whole genome shotgun (WGS) entry which is preliminary data.</text>
</comment>
<dbReference type="PROSITE" id="PS50866">
    <property type="entry name" value="GOLD"/>
    <property type="match status" value="1"/>
</dbReference>
<feature type="transmembrane region" description="Helical" evidence="9">
    <location>
        <begin position="12"/>
        <end position="30"/>
    </location>
</feature>
<keyword evidence="7 9" id="KW-0472">Membrane</keyword>